<comment type="caution">
    <text evidence="2">The sequence shown here is derived from an EMBL/GenBank/DDBJ whole genome shotgun (WGS) entry which is preliminary data.</text>
</comment>
<dbReference type="EMBL" id="JAAGVY010000057">
    <property type="protein sequence ID" value="NEN25513.1"/>
    <property type="molecule type" value="Genomic_DNA"/>
</dbReference>
<sequence length="120" mass="13815">MRKSAEEILEESKAALQLYLRSEKDRYKLILVRQATRIFAKSIQVIFAIAFGCIAFCFLFVALALVWGQHLNNYVLGFIYTGLCILGLLVIVLLFSKIFISRPIMQSMLKEVFEDDDEDE</sequence>
<feature type="transmembrane region" description="Helical" evidence="1">
    <location>
        <begin position="74"/>
        <end position="100"/>
    </location>
</feature>
<keyword evidence="1" id="KW-1133">Transmembrane helix</keyword>
<evidence type="ECO:0008006" key="4">
    <source>
        <dbReference type="Google" id="ProtNLM"/>
    </source>
</evidence>
<keyword evidence="1" id="KW-0812">Transmembrane</keyword>
<evidence type="ECO:0000313" key="3">
    <source>
        <dbReference type="Proteomes" id="UP000486602"/>
    </source>
</evidence>
<dbReference type="AlphaFoldDB" id="A0A7K3WUZ8"/>
<reference evidence="2 3" key="1">
    <citation type="submission" date="2020-02" db="EMBL/GenBank/DDBJ databases">
        <title>Out from the shadows clarifying the taxonomy of the family Cryomorphaceae and related taxa by utilizing the GTDB taxonomic framework.</title>
        <authorList>
            <person name="Bowman J.P."/>
        </authorList>
    </citation>
    <scope>NUCLEOTIDE SEQUENCE [LARGE SCALE GENOMIC DNA]</scope>
    <source>
        <strain evidence="2 3">QSSC 1-22</strain>
    </source>
</reference>
<keyword evidence="1" id="KW-0472">Membrane</keyword>
<evidence type="ECO:0000313" key="2">
    <source>
        <dbReference type="EMBL" id="NEN25513.1"/>
    </source>
</evidence>
<organism evidence="2 3">
    <name type="scientific">Cryomorpha ignava</name>
    <dbReference type="NCBI Taxonomy" id="101383"/>
    <lineage>
        <taxon>Bacteria</taxon>
        <taxon>Pseudomonadati</taxon>
        <taxon>Bacteroidota</taxon>
        <taxon>Flavobacteriia</taxon>
        <taxon>Flavobacteriales</taxon>
        <taxon>Cryomorphaceae</taxon>
        <taxon>Cryomorpha</taxon>
    </lineage>
</organism>
<feature type="transmembrane region" description="Helical" evidence="1">
    <location>
        <begin position="45"/>
        <end position="68"/>
    </location>
</feature>
<name>A0A7K3WUZ8_9FLAO</name>
<gene>
    <name evidence="2" type="ORF">G3O08_18635</name>
</gene>
<protein>
    <recommendedName>
        <fullName evidence="4">Phage holin family protein</fullName>
    </recommendedName>
</protein>
<evidence type="ECO:0000256" key="1">
    <source>
        <dbReference type="SAM" id="Phobius"/>
    </source>
</evidence>
<dbReference type="RefSeq" id="WP_163286969.1">
    <property type="nucleotide sequence ID" value="NZ_JAAGVY010000057.1"/>
</dbReference>
<proteinExistence type="predicted"/>
<dbReference type="Proteomes" id="UP000486602">
    <property type="component" value="Unassembled WGS sequence"/>
</dbReference>
<accession>A0A7K3WUZ8</accession>
<keyword evidence="3" id="KW-1185">Reference proteome</keyword>